<feature type="transmembrane region" description="Helical" evidence="2">
    <location>
        <begin position="118"/>
        <end position="136"/>
    </location>
</feature>
<keyword evidence="2" id="KW-0812">Transmembrane</keyword>
<dbReference type="Gene3D" id="2.20.70.10">
    <property type="match status" value="1"/>
</dbReference>
<evidence type="ECO:0008006" key="5">
    <source>
        <dbReference type="Google" id="ProtNLM"/>
    </source>
</evidence>
<keyword evidence="2" id="KW-0472">Membrane</keyword>
<feature type="compositionally biased region" description="Polar residues" evidence="1">
    <location>
        <begin position="56"/>
        <end position="83"/>
    </location>
</feature>
<proteinExistence type="predicted"/>
<gene>
    <name evidence="3" type="ORF">D9Q98_003434</name>
</gene>
<evidence type="ECO:0000313" key="3">
    <source>
        <dbReference type="EMBL" id="KAI3433625.1"/>
    </source>
</evidence>
<dbReference type="InterPro" id="IPR001202">
    <property type="entry name" value="WW_dom"/>
</dbReference>
<dbReference type="EMBL" id="SIDB01000004">
    <property type="protein sequence ID" value="KAI3433625.1"/>
    <property type="molecule type" value="Genomic_DNA"/>
</dbReference>
<evidence type="ECO:0000256" key="1">
    <source>
        <dbReference type="SAM" id="MobiDB-lite"/>
    </source>
</evidence>
<reference evidence="3" key="2">
    <citation type="submission" date="2020-11" db="EMBL/GenBank/DDBJ databases">
        <authorList>
            <person name="Cecchin M."/>
            <person name="Marcolungo L."/>
            <person name="Rossato M."/>
            <person name="Girolomoni L."/>
            <person name="Cosentino E."/>
            <person name="Cuine S."/>
            <person name="Li-Beisson Y."/>
            <person name="Delledonne M."/>
            <person name="Ballottari M."/>
        </authorList>
    </citation>
    <scope>NUCLEOTIDE SEQUENCE</scope>
    <source>
        <strain evidence="3">211/11P</strain>
        <tissue evidence="3">Whole cell</tissue>
    </source>
</reference>
<keyword evidence="4" id="KW-1185">Reference proteome</keyword>
<dbReference type="Proteomes" id="UP001055712">
    <property type="component" value="Unassembled WGS sequence"/>
</dbReference>
<evidence type="ECO:0000313" key="4">
    <source>
        <dbReference type="Proteomes" id="UP001055712"/>
    </source>
</evidence>
<protein>
    <recommendedName>
        <fullName evidence="5">WW domain-containing protein</fullName>
    </recommendedName>
</protein>
<evidence type="ECO:0000256" key="2">
    <source>
        <dbReference type="SAM" id="Phobius"/>
    </source>
</evidence>
<organism evidence="3 4">
    <name type="scientific">Chlorella vulgaris</name>
    <name type="common">Green alga</name>
    <dbReference type="NCBI Taxonomy" id="3077"/>
    <lineage>
        <taxon>Eukaryota</taxon>
        <taxon>Viridiplantae</taxon>
        <taxon>Chlorophyta</taxon>
        <taxon>core chlorophytes</taxon>
        <taxon>Trebouxiophyceae</taxon>
        <taxon>Chlorellales</taxon>
        <taxon>Chlorellaceae</taxon>
        <taxon>Chlorella clade</taxon>
        <taxon>Chlorella</taxon>
    </lineage>
</organism>
<dbReference type="CDD" id="cd00201">
    <property type="entry name" value="WW"/>
    <property type="match status" value="1"/>
</dbReference>
<dbReference type="AlphaFoldDB" id="A0A9D4YZF4"/>
<keyword evidence="2" id="KW-1133">Transmembrane helix</keyword>
<sequence length="139" mass="14447">MARRQLQSAAEHMLLVTRGLAGRAGSGRPRPATHATPSTKAQAAPAATRGPLVPTRSGSSEWTEVVHQQSGQTYYWNESTGETTAVGEPRPGPEGRLSTRPASPFTAPQQARSAASGLGQLVAMGAGVGLVFALLSRVF</sequence>
<dbReference type="OrthoDB" id="567920at2759"/>
<comment type="caution">
    <text evidence="3">The sequence shown here is derived from an EMBL/GenBank/DDBJ whole genome shotgun (WGS) entry which is preliminary data.</text>
</comment>
<accession>A0A9D4YZF4</accession>
<reference evidence="3" key="1">
    <citation type="journal article" date="2019" name="Plant J.">
        <title>Chlorella vulgaris genome assembly and annotation reveals the molecular basis for metabolic acclimation to high light conditions.</title>
        <authorList>
            <person name="Cecchin M."/>
            <person name="Marcolungo L."/>
            <person name="Rossato M."/>
            <person name="Girolomoni L."/>
            <person name="Cosentino E."/>
            <person name="Cuine S."/>
            <person name="Li-Beisson Y."/>
            <person name="Delledonne M."/>
            <person name="Ballottari M."/>
        </authorList>
    </citation>
    <scope>NUCLEOTIDE SEQUENCE</scope>
    <source>
        <strain evidence="3">211/11P</strain>
    </source>
</reference>
<feature type="region of interest" description="Disordered" evidence="1">
    <location>
        <begin position="21"/>
        <end position="108"/>
    </location>
</feature>
<name>A0A9D4YZF4_CHLVU</name>